<dbReference type="AlphaFoldDB" id="A0A0L0VEJ8"/>
<sequence length="193" mass="21466">MSYRNQPTPLNLYDVATGYYKENLPEYPDGSSLASLDRIEKTSPPSYFIHKEEPAATHLLERELTMQKYTGGGNPGVKICPMDQELIFDGVRILVDKFIRRYKSAGKSDCAAAKDLAEQILPFVKGDLKAEVEEMSGYIDVDWEALKIQLLDRVGQALSLVKPGTLNVTRRTQAQKEVPAPGAHSFLEGSPHL</sequence>
<feature type="region of interest" description="Disordered" evidence="1">
    <location>
        <begin position="173"/>
        <end position="193"/>
    </location>
</feature>
<evidence type="ECO:0000256" key="1">
    <source>
        <dbReference type="SAM" id="MobiDB-lite"/>
    </source>
</evidence>
<dbReference type="Proteomes" id="UP000054564">
    <property type="component" value="Unassembled WGS sequence"/>
</dbReference>
<name>A0A0L0VEJ8_9BASI</name>
<evidence type="ECO:0000313" key="3">
    <source>
        <dbReference type="Proteomes" id="UP000054564"/>
    </source>
</evidence>
<keyword evidence="3" id="KW-1185">Reference proteome</keyword>
<proteinExistence type="predicted"/>
<dbReference type="EMBL" id="AJIL01000066">
    <property type="protein sequence ID" value="KNE97616.1"/>
    <property type="molecule type" value="Genomic_DNA"/>
</dbReference>
<reference evidence="3" key="1">
    <citation type="submission" date="2014-03" db="EMBL/GenBank/DDBJ databases">
        <title>The Genome Sequence of Puccinia striiformis f. sp. tritici PST-78.</title>
        <authorList>
            <consortium name="The Broad Institute Genome Sequencing Platform"/>
            <person name="Cuomo C."/>
            <person name="Hulbert S."/>
            <person name="Chen X."/>
            <person name="Walker B."/>
            <person name="Young S.K."/>
            <person name="Zeng Q."/>
            <person name="Gargeya S."/>
            <person name="Fitzgerald M."/>
            <person name="Haas B."/>
            <person name="Abouelleil A."/>
            <person name="Alvarado L."/>
            <person name="Arachchi H.M."/>
            <person name="Berlin A.M."/>
            <person name="Chapman S.B."/>
            <person name="Goldberg J."/>
            <person name="Griggs A."/>
            <person name="Gujja S."/>
            <person name="Hansen M."/>
            <person name="Howarth C."/>
            <person name="Imamovic A."/>
            <person name="Larimer J."/>
            <person name="McCowan C."/>
            <person name="Montmayeur A."/>
            <person name="Murphy C."/>
            <person name="Neiman D."/>
            <person name="Pearson M."/>
            <person name="Priest M."/>
            <person name="Roberts A."/>
            <person name="Saif S."/>
            <person name="Shea T."/>
            <person name="Sisk P."/>
            <person name="Sykes S."/>
            <person name="Wortman J."/>
            <person name="Nusbaum C."/>
            <person name="Birren B."/>
        </authorList>
    </citation>
    <scope>NUCLEOTIDE SEQUENCE [LARGE SCALE GENOMIC DNA]</scope>
    <source>
        <strain evidence="3">race PST-78</strain>
    </source>
</reference>
<organism evidence="2 3">
    <name type="scientific">Puccinia striiformis f. sp. tritici PST-78</name>
    <dbReference type="NCBI Taxonomy" id="1165861"/>
    <lineage>
        <taxon>Eukaryota</taxon>
        <taxon>Fungi</taxon>
        <taxon>Dikarya</taxon>
        <taxon>Basidiomycota</taxon>
        <taxon>Pucciniomycotina</taxon>
        <taxon>Pucciniomycetes</taxon>
        <taxon>Pucciniales</taxon>
        <taxon>Pucciniaceae</taxon>
        <taxon>Puccinia</taxon>
    </lineage>
</organism>
<accession>A0A0L0VEJ8</accession>
<dbReference type="STRING" id="1165861.A0A0L0VEJ8"/>
<evidence type="ECO:0000313" key="2">
    <source>
        <dbReference type="EMBL" id="KNE97616.1"/>
    </source>
</evidence>
<comment type="caution">
    <text evidence="2">The sequence shown here is derived from an EMBL/GenBank/DDBJ whole genome shotgun (WGS) entry which is preliminary data.</text>
</comment>
<protein>
    <submittedName>
        <fullName evidence="2">Uncharacterized protein</fullName>
    </submittedName>
</protein>
<gene>
    <name evidence="2" type="ORF">PSTG_09165</name>
</gene>